<dbReference type="PROSITE" id="PS51257">
    <property type="entry name" value="PROKAR_LIPOPROTEIN"/>
    <property type="match status" value="1"/>
</dbReference>
<evidence type="ECO:0000313" key="2">
    <source>
        <dbReference type="Proteomes" id="UP000293347"/>
    </source>
</evidence>
<dbReference type="AlphaFoldDB" id="A0A4R0NR00"/>
<proteinExistence type="predicted"/>
<comment type="caution">
    <text evidence="1">The sequence shown here is derived from an EMBL/GenBank/DDBJ whole genome shotgun (WGS) entry which is preliminary data.</text>
</comment>
<keyword evidence="1" id="KW-0449">Lipoprotein</keyword>
<dbReference type="OrthoDB" id="976022at2"/>
<organism evidence="1 2">
    <name type="scientific">Pedobacter psychroterrae</name>
    <dbReference type="NCBI Taxonomy" id="2530453"/>
    <lineage>
        <taxon>Bacteria</taxon>
        <taxon>Pseudomonadati</taxon>
        <taxon>Bacteroidota</taxon>
        <taxon>Sphingobacteriia</taxon>
        <taxon>Sphingobacteriales</taxon>
        <taxon>Sphingobacteriaceae</taxon>
        <taxon>Pedobacter</taxon>
    </lineage>
</organism>
<keyword evidence="2" id="KW-1185">Reference proteome</keyword>
<accession>A0A4R0NR00</accession>
<sequence length="344" mass="40167">MIYNVKFGQSYLFFLLCGLLMFVSCKHDSKPDISNIHLDVKILRFDKELYAGKSKDINQTASILKKKYTNFYDDYIHRMVGNFEYTEQEVMETLYKDQAYTDLTYEVDSVFKTLGSVESELDLAFRYIRHYYPKAKIPNFISFVSGFAVQTPVGDNYMGIGLDMFLGDESKFYKAIVQSVPAYLSRRFSPEYIIPRVTETYAREELFPELDEDRTLISKMIHNGKILYFMDRILEESVPDSVKIGYTGNQVEWCKTFESDIWAFYLQNNLLFETDYQKIQVYLSEGPFTPGLGEKNESAPKLGIWTGWQIVRKYMTENKDVTLQQLMAEQDAQKILNGSKYKPK</sequence>
<name>A0A4R0NR00_9SPHI</name>
<dbReference type="NCBIfam" id="TIGR03514">
    <property type="entry name" value="GldB_lipo"/>
    <property type="match status" value="1"/>
</dbReference>
<dbReference type="Pfam" id="PF25594">
    <property type="entry name" value="GldB_lipo"/>
    <property type="match status" value="1"/>
</dbReference>
<gene>
    <name evidence="1" type="primary">gldB</name>
    <name evidence="1" type="ORF">EZ437_06155</name>
</gene>
<dbReference type="Proteomes" id="UP000293347">
    <property type="component" value="Unassembled WGS sequence"/>
</dbReference>
<protein>
    <submittedName>
        <fullName evidence="1">Gliding motility lipoprotein GldB</fullName>
    </submittedName>
</protein>
<dbReference type="EMBL" id="SJSL01000001">
    <property type="protein sequence ID" value="TCD03540.1"/>
    <property type="molecule type" value="Genomic_DNA"/>
</dbReference>
<dbReference type="InterPro" id="IPR019853">
    <property type="entry name" value="GldB-like"/>
</dbReference>
<reference evidence="1 2" key="1">
    <citation type="submission" date="2019-02" db="EMBL/GenBank/DDBJ databases">
        <title>Pedobacter sp. RP-1-14 sp. nov., isolated from Arctic soil.</title>
        <authorList>
            <person name="Dahal R.H."/>
        </authorList>
    </citation>
    <scope>NUCLEOTIDE SEQUENCE [LARGE SCALE GENOMIC DNA]</scope>
    <source>
        <strain evidence="1 2">RP-1-14</strain>
    </source>
</reference>
<evidence type="ECO:0000313" key="1">
    <source>
        <dbReference type="EMBL" id="TCD03540.1"/>
    </source>
</evidence>